<sequence length="446" mass="49858">MIQKNLLVAAVPIGLLAFALAACGGSDTPAAVPGPAEKPDVKPAEAKKEPYTLTIFTEGVKPEEFNARFRERLEKKFPHITFQYQMSGTGATINDLVAQKKIPDIMRIDIPGMKAKYLDLGLSNGLDSLVKTTKYDLKRFEPVFIQEMVEAGRSGELYGLPVPPYFPLVLYYNKTIFDQFGVPYPKDGMSWDDIYEIAKKMTRSEGGQQYRGFSASVTGMLRDNPYSLPILDPSADRLADPEKWKAMFANLKRFYDIPNNAMEKNATDEINVFGKGKVAMMGNQHNIYLTIPPEINWDIVSYPTLDGAPRLMGQRGPAYWAITRQSEHKEEAFQVIAEMLADEVQLADSKNGLPTTLVSPDIKKALGESHPVYSQKNMKAVHTYPGAAPTPKRKPELTDVLGRTQEAILFEAFQKVATNQEDINTALRQADDRLRQEIDLEKSKSK</sequence>
<dbReference type="Pfam" id="PF01547">
    <property type="entry name" value="SBP_bac_1"/>
    <property type="match status" value="1"/>
</dbReference>
<dbReference type="InterPro" id="IPR006059">
    <property type="entry name" value="SBP"/>
</dbReference>
<dbReference type="AlphaFoldDB" id="A0A3B0CME4"/>
<evidence type="ECO:0000256" key="4">
    <source>
        <dbReference type="ARBA" id="ARBA00023139"/>
    </source>
</evidence>
<evidence type="ECO:0000256" key="6">
    <source>
        <dbReference type="SAM" id="SignalP"/>
    </source>
</evidence>
<keyword evidence="5" id="KW-0449">Lipoprotein</keyword>
<evidence type="ECO:0000256" key="5">
    <source>
        <dbReference type="ARBA" id="ARBA00023288"/>
    </source>
</evidence>
<comment type="caution">
    <text evidence="7">The sequence shown here is derived from an EMBL/GenBank/DDBJ whole genome shotgun (WGS) entry which is preliminary data.</text>
</comment>
<reference evidence="7 8" key="1">
    <citation type="journal article" date="2007" name="Int. J. Syst. Evol. Microbiol.">
        <title>Paenibacillus ginsengarvi sp. nov., isolated from soil from ginseng cultivation.</title>
        <authorList>
            <person name="Yoon M.H."/>
            <person name="Ten L.N."/>
            <person name="Im W.T."/>
        </authorList>
    </citation>
    <scope>NUCLEOTIDE SEQUENCE [LARGE SCALE GENOMIC DNA]</scope>
    <source>
        <strain evidence="7 8">KCTC 13059</strain>
    </source>
</reference>
<accession>A0A3B0CME4</accession>
<dbReference type="PANTHER" id="PTHR43649">
    <property type="entry name" value="ARABINOSE-BINDING PROTEIN-RELATED"/>
    <property type="match status" value="1"/>
</dbReference>
<dbReference type="PANTHER" id="PTHR43649:SF33">
    <property type="entry name" value="POLYGALACTURONAN_RHAMNOGALACTURONAN-BINDING PROTEIN YTCQ"/>
    <property type="match status" value="1"/>
</dbReference>
<name>A0A3B0CME4_9BACL</name>
<dbReference type="OrthoDB" id="2516735at2"/>
<keyword evidence="4" id="KW-0564">Palmitate</keyword>
<dbReference type="EMBL" id="RBAH01000004">
    <property type="protein sequence ID" value="RKN85557.1"/>
    <property type="molecule type" value="Genomic_DNA"/>
</dbReference>
<keyword evidence="3" id="KW-0472">Membrane</keyword>
<proteinExistence type="predicted"/>
<feature type="chain" id="PRO_5039076798" evidence="6">
    <location>
        <begin position="22"/>
        <end position="446"/>
    </location>
</feature>
<organism evidence="7 8">
    <name type="scientific">Paenibacillus ginsengarvi</name>
    <dbReference type="NCBI Taxonomy" id="400777"/>
    <lineage>
        <taxon>Bacteria</taxon>
        <taxon>Bacillati</taxon>
        <taxon>Bacillota</taxon>
        <taxon>Bacilli</taxon>
        <taxon>Bacillales</taxon>
        <taxon>Paenibacillaceae</taxon>
        <taxon>Paenibacillus</taxon>
    </lineage>
</organism>
<feature type="signal peptide" evidence="6">
    <location>
        <begin position="1"/>
        <end position="21"/>
    </location>
</feature>
<evidence type="ECO:0000313" key="7">
    <source>
        <dbReference type="EMBL" id="RKN85557.1"/>
    </source>
</evidence>
<evidence type="ECO:0000256" key="3">
    <source>
        <dbReference type="ARBA" id="ARBA00023136"/>
    </source>
</evidence>
<evidence type="ECO:0000256" key="1">
    <source>
        <dbReference type="ARBA" id="ARBA00022475"/>
    </source>
</evidence>
<dbReference type="Gene3D" id="3.40.190.10">
    <property type="entry name" value="Periplasmic binding protein-like II"/>
    <property type="match status" value="1"/>
</dbReference>
<protein>
    <submittedName>
        <fullName evidence="7">Extracellular solute-binding protein</fullName>
    </submittedName>
</protein>
<dbReference type="PROSITE" id="PS51257">
    <property type="entry name" value="PROKAR_LIPOPROTEIN"/>
    <property type="match status" value="1"/>
</dbReference>
<keyword evidence="2 6" id="KW-0732">Signal</keyword>
<dbReference type="Proteomes" id="UP000282311">
    <property type="component" value="Unassembled WGS sequence"/>
</dbReference>
<keyword evidence="8" id="KW-1185">Reference proteome</keyword>
<evidence type="ECO:0000256" key="2">
    <source>
        <dbReference type="ARBA" id="ARBA00022729"/>
    </source>
</evidence>
<dbReference type="SUPFAM" id="SSF53850">
    <property type="entry name" value="Periplasmic binding protein-like II"/>
    <property type="match status" value="1"/>
</dbReference>
<dbReference type="InterPro" id="IPR050490">
    <property type="entry name" value="Bact_solute-bd_prot1"/>
</dbReference>
<dbReference type="RefSeq" id="WP_120746580.1">
    <property type="nucleotide sequence ID" value="NZ_RBAH01000004.1"/>
</dbReference>
<gene>
    <name evidence="7" type="ORF">D7M11_07680</name>
</gene>
<keyword evidence="1" id="KW-1003">Cell membrane</keyword>
<evidence type="ECO:0000313" key="8">
    <source>
        <dbReference type="Proteomes" id="UP000282311"/>
    </source>
</evidence>